<comment type="caution">
    <text evidence="1">The sequence shown here is derived from an EMBL/GenBank/DDBJ whole genome shotgun (WGS) entry which is preliminary data.</text>
</comment>
<dbReference type="SUPFAM" id="SSF102588">
    <property type="entry name" value="LmbE-like"/>
    <property type="match status" value="1"/>
</dbReference>
<dbReference type="OrthoDB" id="9790023at2"/>
<dbReference type="Gene3D" id="3.40.50.10320">
    <property type="entry name" value="LmbE-like"/>
    <property type="match status" value="1"/>
</dbReference>
<dbReference type="RefSeq" id="WP_110785139.1">
    <property type="nucleotide sequence ID" value="NZ_QKQS01000009.1"/>
</dbReference>
<accession>A0A323UP55</accession>
<dbReference type="EMBL" id="QKQS01000009">
    <property type="protein sequence ID" value="PZA12876.1"/>
    <property type="molecule type" value="Genomic_DNA"/>
</dbReference>
<reference evidence="1 2" key="1">
    <citation type="submission" date="2018-06" db="EMBL/GenBank/DDBJ databases">
        <title>Draft Whole-Genome Sequence of the purple photosynthetic bacterium Rhodospeudomonas palustris XCP.</title>
        <authorList>
            <person name="Rayyan A."/>
            <person name="Meyer T.E."/>
            <person name="Kyndt J.A."/>
        </authorList>
    </citation>
    <scope>NUCLEOTIDE SEQUENCE [LARGE SCALE GENOMIC DNA]</scope>
    <source>
        <strain evidence="1 2">XCP</strain>
    </source>
</reference>
<gene>
    <name evidence="1" type="ORF">DNX69_06150</name>
</gene>
<name>A0A323UP55_RHOPL</name>
<protein>
    <submittedName>
        <fullName evidence="1">PIG-L family deacetylase</fullName>
    </submittedName>
</protein>
<dbReference type="Proteomes" id="UP000248134">
    <property type="component" value="Unassembled WGS sequence"/>
</dbReference>
<organism evidence="1 2">
    <name type="scientific">Rhodopseudomonas palustris</name>
    <dbReference type="NCBI Taxonomy" id="1076"/>
    <lineage>
        <taxon>Bacteria</taxon>
        <taxon>Pseudomonadati</taxon>
        <taxon>Pseudomonadota</taxon>
        <taxon>Alphaproteobacteria</taxon>
        <taxon>Hyphomicrobiales</taxon>
        <taxon>Nitrobacteraceae</taxon>
        <taxon>Rhodopseudomonas</taxon>
    </lineage>
</organism>
<dbReference type="AlphaFoldDB" id="A0A323UP55"/>
<evidence type="ECO:0000313" key="2">
    <source>
        <dbReference type="Proteomes" id="UP000248134"/>
    </source>
</evidence>
<dbReference type="Pfam" id="PF02585">
    <property type="entry name" value="PIG-L"/>
    <property type="match status" value="1"/>
</dbReference>
<dbReference type="InterPro" id="IPR003737">
    <property type="entry name" value="GlcNAc_PI_deacetylase-related"/>
</dbReference>
<evidence type="ECO:0000313" key="1">
    <source>
        <dbReference type="EMBL" id="PZA12876.1"/>
    </source>
</evidence>
<dbReference type="PANTHER" id="PTHR12993:SF11">
    <property type="entry name" value="N-ACETYLGLUCOSAMINYL-PHOSPHATIDYLINOSITOL DE-N-ACETYLASE"/>
    <property type="match status" value="1"/>
</dbReference>
<sequence>MTAADYLELVRRLPAGTLQDLTSGGAFVVLAPHPDDESLGTGGLIAAGRDAGQRVEIVLVTDGGGSHPNSRLYPRQRLVALRCGELEAAAAALGVGRNRLHALGLPDAGTPDGGPAFDAAVEAVAAICVSSGAKALFVTWDGDPHCDHQAAARIAAAVVRRLPSLALWAYPIWGWHLDPSLPLDRPKPSGLRLDIAAQLTRKRAAIAAHASQMTDLIDDDPDGFRFTTDTLAPFLGGFEHYIRLS</sequence>
<dbReference type="InterPro" id="IPR024078">
    <property type="entry name" value="LmbE-like_dom_sf"/>
</dbReference>
<proteinExistence type="predicted"/>
<dbReference type="PANTHER" id="PTHR12993">
    <property type="entry name" value="N-ACETYLGLUCOSAMINYL-PHOSPHATIDYLINOSITOL DE-N-ACETYLASE-RELATED"/>
    <property type="match status" value="1"/>
</dbReference>
<dbReference type="GO" id="GO:0016811">
    <property type="term" value="F:hydrolase activity, acting on carbon-nitrogen (but not peptide) bonds, in linear amides"/>
    <property type="evidence" value="ECO:0007669"/>
    <property type="project" value="TreeGrafter"/>
</dbReference>